<name>A0AAD9PPW5_ACRCE</name>
<evidence type="ECO:0000313" key="2">
    <source>
        <dbReference type="EMBL" id="KAK2546825.1"/>
    </source>
</evidence>
<feature type="domain" description="Reverse transcriptase" evidence="1">
    <location>
        <begin position="94"/>
        <end position="350"/>
    </location>
</feature>
<reference evidence="2" key="1">
    <citation type="journal article" date="2023" name="G3 (Bethesda)">
        <title>Whole genome assembly and annotation of the endangered Caribbean coral Acropora cervicornis.</title>
        <authorList>
            <person name="Selwyn J.D."/>
            <person name="Vollmer S.V."/>
        </authorList>
    </citation>
    <scope>NUCLEOTIDE SEQUENCE</scope>
    <source>
        <strain evidence="2">K2</strain>
    </source>
</reference>
<reference evidence="2" key="2">
    <citation type="journal article" date="2023" name="Science">
        <title>Genomic signatures of disease resistance in endangered staghorn corals.</title>
        <authorList>
            <person name="Vollmer S.V."/>
            <person name="Selwyn J.D."/>
            <person name="Despard B.A."/>
            <person name="Roesel C.L."/>
        </authorList>
    </citation>
    <scope>NUCLEOTIDE SEQUENCE</scope>
    <source>
        <strain evidence="2">K2</strain>
    </source>
</reference>
<dbReference type="PROSITE" id="PS50878">
    <property type="entry name" value="RT_POL"/>
    <property type="match status" value="1"/>
</dbReference>
<keyword evidence="2" id="KW-0695">RNA-directed DNA polymerase</keyword>
<organism evidence="2 3">
    <name type="scientific">Acropora cervicornis</name>
    <name type="common">Staghorn coral</name>
    <dbReference type="NCBI Taxonomy" id="6130"/>
    <lineage>
        <taxon>Eukaryota</taxon>
        <taxon>Metazoa</taxon>
        <taxon>Cnidaria</taxon>
        <taxon>Anthozoa</taxon>
        <taxon>Hexacorallia</taxon>
        <taxon>Scleractinia</taxon>
        <taxon>Astrocoeniina</taxon>
        <taxon>Acroporidae</taxon>
        <taxon>Acropora</taxon>
    </lineage>
</organism>
<keyword evidence="2" id="KW-0808">Transferase</keyword>
<keyword evidence="2" id="KW-0548">Nucleotidyltransferase</keyword>
<proteinExistence type="predicted"/>
<accession>A0AAD9PPW5</accession>
<evidence type="ECO:0000259" key="1">
    <source>
        <dbReference type="PROSITE" id="PS50878"/>
    </source>
</evidence>
<dbReference type="AlphaFoldDB" id="A0AAD9PPW5"/>
<dbReference type="GO" id="GO:0003964">
    <property type="term" value="F:RNA-directed DNA polymerase activity"/>
    <property type="evidence" value="ECO:0007669"/>
    <property type="project" value="UniProtKB-KW"/>
</dbReference>
<dbReference type="Pfam" id="PF00078">
    <property type="entry name" value="RVT_1"/>
    <property type="match status" value="1"/>
</dbReference>
<sequence length="350" mass="39133">MTITRALKHQRLSRSQSYLTPTLCRFSLLPQRCALCLTSLHPILNELEIPVEMVLTFLKQLDINKATGSDGIPVRLLKETANQIAPSLTMLFNKSLRLGIFPGDWKLANIVPIFKRGKRDSVENYRPISLLPAISKVLERFVWAGLRDHISHLISRNQHGFLAGRSCVTQLISVLHYIGGQLDAGKQIDIIYLDTSKAFDKVGHTKLLGRLQQYGISGKRHDWLRSYLQGRKQQVTVVGATSQELPVTSGVPQGSLPGPILFLLFVDDLPNTVKISRVACYADDTKIFKSIDSITDCNALQSDLNDLVSWSESSGLIFNQSKCKYLCITRKKSPACTVHLQHQRNAFGIL</sequence>
<dbReference type="InterPro" id="IPR000477">
    <property type="entry name" value="RT_dom"/>
</dbReference>
<keyword evidence="3" id="KW-1185">Reference proteome</keyword>
<comment type="caution">
    <text evidence="2">The sequence shown here is derived from an EMBL/GenBank/DDBJ whole genome shotgun (WGS) entry which is preliminary data.</text>
</comment>
<dbReference type="CDD" id="cd01650">
    <property type="entry name" value="RT_nLTR_like"/>
    <property type="match status" value="1"/>
</dbReference>
<evidence type="ECO:0000313" key="3">
    <source>
        <dbReference type="Proteomes" id="UP001249851"/>
    </source>
</evidence>
<dbReference type="EMBL" id="JARQWQ010000265">
    <property type="protein sequence ID" value="KAK2546825.1"/>
    <property type="molecule type" value="Genomic_DNA"/>
</dbReference>
<dbReference type="PANTHER" id="PTHR33332">
    <property type="entry name" value="REVERSE TRANSCRIPTASE DOMAIN-CONTAINING PROTEIN"/>
    <property type="match status" value="1"/>
</dbReference>
<dbReference type="Proteomes" id="UP001249851">
    <property type="component" value="Unassembled WGS sequence"/>
</dbReference>
<protein>
    <submittedName>
        <fullName evidence="2">RNA-directed DNA polymerase from transposon X-element</fullName>
    </submittedName>
</protein>
<gene>
    <name evidence="2" type="ORF">P5673_033450</name>
</gene>